<dbReference type="GO" id="GO:0030139">
    <property type="term" value="C:endocytic vesicle"/>
    <property type="evidence" value="ECO:0007669"/>
    <property type="project" value="TreeGrafter"/>
</dbReference>
<dbReference type="Gene3D" id="1.20.1050.80">
    <property type="entry name" value="VPS9 domain"/>
    <property type="match status" value="1"/>
</dbReference>
<dbReference type="SMART" id="SM00259">
    <property type="entry name" value="ZnF_A20"/>
    <property type="match status" value="1"/>
</dbReference>
<keyword evidence="1" id="KW-0479">Metal-binding</keyword>
<dbReference type="GO" id="GO:0005829">
    <property type="term" value="C:cytosol"/>
    <property type="evidence" value="ECO:0007669"/>
    <property type="project" value="TreeGrafter"/>
</dbReference>
<organism evidence="6 8">
    <name type="scientific">Rotaria sordida</name>
    <dbReference type="NCBI Taxonomy" id="392033"/>
    <lineage>
        <taxon>Eukaryota</taxon>
        <taxon>Metazoa</taxon>
        <taxon>Spiralia</taxon>
        <taxon>Gnathifera</taxon>
        <taxon>Rotifera</taxon>
        <taxon>Eurotatoria</taxon>
        <taxon>Bdelloidea</taxon>
        <taxon>Philodinida</taxon>
        <taxon>Philodinidae</taxon>
        <taxon>Rotaria</taxon>
    </lineage>
</organism>
<dbReference type="PROSITE" id="PS51036">
    <property type="entry name" value="ZF_A20"/>
    <property type="match status" value="1"/>
</dbReference>
<dbReference type="Proteomes" id="UP000663854">
    <property type="component" value="Unassembled WGS sequence"/>
</dbReference>
<dbReference type="PANTHER" id="PTHR23101:SF122">
    <property type="entry name" value="RABAPTIN-5-ASSOCIATED EXCHANGE FACTOR FOR RAB5"/>
    <property type="match status" value="1"/>
</dbReference>
<dbReference type="PROSITE" id="PS51205">
    <property type="entry name" value="VPS9"/>
    <property type="match status" value="1"/>
</dbReference>
<dbReference type="SUPFAM" id="SSF57716">
    <property type="entry name" value="Glucocorticoid receptor-like (DNA-binding domain)"/>
    <property type="match status" value="1"/>
</dbReference>
<keyword evidence="8" id="KW-1185">Reference proteome</keyword>
<evidence type="ECO:0000313" key="7">
    <source>
        <dbReference type="EMBL" id="CAF0768096.1"/>
    </source>
</evidence>
<evidence type="ECO:0000313" key="6">
    <source>
        <dbReference type="EMBL" id="CAF0764421.1"/>
    </source>
</evidence>
<dbReference type="GO" id="GO:0016192">
    <property type="term" value="P:vesicle-mediated transport"/>
    <property type="evidence" value="ECO:0007669"/>
    <property type="project" value="InterPro"/>
</dbReference>
<keyword evidence="2" id="KW-0863">Zinc-finger</keyword>
<dbReference type="EMBL" id="CAJNOL010000029">
    <property type="protein sequence ID" value="CAF0764421.1"/>
    <property type="molecule type" value="Genomic_DNA"/>
</dbReference>
<dbReference type="Gene3D" id="1.10.246.120">
    <property type="match status" value="1"/>
</dbReference>
<feature type="domain" description="A20-type" evidence="4">
    <location>
        <begin position="13"/>
        <end position="47"/>
    </location>
</feature>
<gene>
    <name evidence="6" type="ORF">JXQ802_LOCUS2375</name>
    <name evidence="7" type="ORF">PYM288_LOCUS2957</name>
</gene>
<dbReference type="GO" id="GO:0005085">
    <property type="term" value="F:guanyl-nucleotide exchange factor activity"/>
    <property type="evidence" value="ECO:0007669"/>
    <property type="project" value="InterPro"/>
</dbReference>
<evidence type="ECO:0000259" key="5">
    <source>
        <dbReference type="PROSITE" id="PS51205"/>
    </source>
</evidence>
<evidence type="ECO:0000259" key="4">
    <source>
        <dbReference type="PROSITE" id="PS51036"/>
    </source>
</evidence>
<dbReference type="SMART" id="SM00167">
    <property type="entry name" value="VPS9"/>
    <property type="match status" value="1"/>
</dbReference>
<evidence type="ECO:0000256" key="2">
    <source>
        <dbReference type="ARBA" id="ARBA00022771"/>
    </source>
</evidence>
<dbReference type="InterPro" id="IPR003123">
    <property type="entry name" value="VPS9"/>
</dbReference>
<comment type="caution">
    <text evidence="6">The sequence shown here is derived from an EMBL/GenBank/DDBJ whole genome shotgun (WGS) entry which is preliminary data.</text>
</comment>
<dbReference type="GO" id="GO:0031267">
    <property type="term" value="F:small GTPase binding"/>
    <property type="evidence" value="ECO:0007669"/>
    <property type="project" value="TreeGrafter"/>
</dbReference>
<dbReference type="Gene3D" id="1.20.5.4770">
    <property type="match status" value="1"/>
</dbReference>
<reference evidence="6" key="1">
    <citation type="submission" date="2021-02" db="EMBL/GenBank/DDBJ databases">
        <authorList>
            <person name="Nowell W R."/>
        </authorList>
    </citation>
    <scope>NUCLEOTIDE SEQUENCE</scope>
</reference>
<evidence type="ECO:0008006" key="9">
    <source>
        <dbReference type="Google" id="ProtNLM"/>
    </source>
</evidence>
<dbReference type="GO" id="GO:0003677">
    <property type="term" value="F:DNA binding"/>
    <property type="evidence" value="ECO:0007669"/>
    <property type="project" value="InterPro"/>
</dbReference>
<dbReference type="Pfam" id="PF02204">
    <property type="entry name" value="VPS9"/>
    <property type="match status" value="1"/>
</dbReference>
<dbReference type="PANTHER" id="PTHR23101">
    <property type="entry name" value="RAB GDP/GTP EXCHANGE FACTOR"/>
    <property type="match status" value="1"/>
</dbReference>
<accession>A0A813Q9X5</accession>
<keyword evidence="3" id="KW-0862">Zinc</keyword>
<evidence type="ECO:0000256" key="1">
    <source>
        <dbReference type="ARBA" id="ARBA00022723"/>
    </source>
</evidence>
<name>A0A813Q9X5_9BILA</name>
<dbReference type="EMBL" id="CAJNOH010000021">
    <property type="protein sequence ID" value="CAF0768096.1"/>
    <property type="molecule type" value="Genomic_DNA"/>
</dbReference>
<dbReference type="Proteomes" id="UP000663870">
    <property type="component" value="Unassembled WGS sequence"/>
</dbReference>
<evidence type="ECO:0000256" key="3">
    <source>
        <dbReference type="ARBA" id="ARBA00022833"/>
    </source>
</evidence>
<dbReference type="GO" id="GO:0008270">
    <property type="term" value="F:zinc ion binding"/>
    <property type="evidence" value="ECO:0007669"/>
    <property type="project" value="UniProtKB-KW"/>
</dbReference>
<evidence type="ECO:0000313" key="8">
    <source>
        <dbReference type="Proteomes" id="UP000663870"/>
    </source>
</evidence>
<dbReference type="AlphaFoldDB" id="A0A813Q9X5"/>
<dbReference type="InterPro" id="IPR002653">
    <property type="entry name" value="Znf_A20"/>
</dbReference>
<dbReference type="Pfam" id="PF01754">
    <property type="entry name" value="zf-A20"/>
    <property type="match status" value="1"/>
</dbReference>
<feature type="domain" description="VPS9" evidence="5">
    <location>
        <begin position="220"/>
        <end position="359"/>
    </location>
</feature>
<dbReference type="InterPro" id="IPR037191">
    <property type="entry name" value="VPS9_dom_sf"/>
</dbReference>
<dbReference type="InterPro" id="IPR045046">
    <property type="entry name" value="Vps9-like"/>
</dbReference>
<proteinExistence type="predicted"/>
<sequence>MLKSQSTETVNTRLDGEFCRNACGFYGNKIWDGFCSKCYREVYQQAKQIQQSYDGKSNTPISVTTPSLSSPLNNLNERRRSNIIIRNPIRQMVNRAGNLRSSSSSVISALINDEQTVENETASKHLDIMTTDDARVDIKSQVKTFANNFHKKCSNKNVHLDTLIQDYGTFKDTIKKRIQTNSIYRDENEDLIHRVRDYVESIIFSKDYSLIFNRIAIECEEQDLSIQNRISSLHWVTPTMLDSVLNEDVPNVRETIYKAMNALIELDAKTTPQGKIHSIMECKSFIEEALQSSSGITINADRFLPALIYVVLRAKPPRLHSNIQFLSNFSQPNGEQLYYLANLDSAVRFIGLLEAEHLGLSSNDFSLYMRGEPVLPSKFVSVFDYSLENDVNIQQFRQMSIQYDQTEHNCEKFNENILDFNRRLMQTVTDINELLNGSYTRFSYFEQIPQLIQCENNVKNINHILDQSTTDNEHLPEPLAPDIVIQQNIKQ</sequence>
<dbReference type="SUPFAM" id="SSF109993">
    <property type="entry name" value="VPS9 domain"/>
    <property type="match status" value="1"/>
</dbReference>
<protein>
    <recommendedName>
        <fullName evidence="9">Rab5 GDP/GTP exchange factor</fullName>
    </recommendedName>
</protein>